<evidence type="ECO:0008006" key="3">
    <source>
        <dbReference type="Google" id="ProtNLM"/>
    </source>
</evidence>
<proteinExistence type="predicted"/>
<name>A0ABQ4NHT1_9RHOB</name>
<organism evidence="1 2">
    <name type="scientific">Jannaschia pagri</name>
    <dbReference type="NCBI Taxonomy" id="2829797"/>
    <lineage>
        <taxon>Bacteria</taxon>
        <taxon>Pseudomonadati</taxon>
        <taxon>Pseudomonadota</taxon>
        <taxon>Alphaproteobacteria</taxon>
        <taxon>Rhodobacterales</taxon>
        <taxon>Roseobacteraceae</taxon>
        <taxon>Jannaschia</taxon>
    </lineage>
</organism>
<dbReference type="RefSeq" id="WP_220747463.1">
    <property type="nucleotide sequence ID" value="NZ_BPFH01000001.1"/>
</dbReference>
<gene>
    <name evidence="1" type="ORF">JANAI62_05790</name>
</gene>
<protein>
    <recommendedName>
        <fullName evidence="3">Zinc-finger domain-containing protein</fullName>
    </recommendedName>
</protein>
<accession>A0ABQ4NHT1</accession>
<dbReference type="Proteomes" id="UP000786693">
    <property type="component" value="Unassembled WGS sequence"/>
</dbReference>
<dbReference type="EMBL" id="BPFH01000001">
    <property type="protein sequence ID" value="GIT93956.1"/>
    <property type="molecule type" value="Genomic_DNA"/>
</dbReference>
<evidence type="ECO:0000313" key="2">
    <source>
        <dbReference type="Proteomes" id="UP000786693"/>
    </source>
</evidence>
<keyword evidence="2" id="KW-1185">Reference proteome</keyword>
<sequence length="193" mass="19831">MDRDETTLAYLQDRLSPEDRAAFEAEAARDPALGAELAVLRQARVALAPTENAERQRAGWARLSAALSAGDDATGTANDNRWPSLSLVQAAGVVVAAVAIWQLAAVPLFTSDPGGRFVPASETAEGPALQVVFAAGATMAEVNALLSSVDAEVASGPGALGVYRLTFVDAMARDAALDVLATAPALVAEVMAD</sequence>
<reference evidence="1 2" key="1">
    <citation type="submission" date="2021-05" db="EMBL/GenBank/DDBJ databases">
        <title>Bacteria Genome sequencing.</title>
        <authorList>
            <person name="Takabe Y."/>
            <person name="Nakajima Y."/>
            <person name="Suzuki S."/>
            <person name="Shiozaki T."/>
        </authorList>
    </citation>
    <scope>NUCLEOTIDE SEQUENCE [LARGE SCALE GENOMIC DNA]</scope>
    <source>
        <strain evidence="1 2">AI_62</strain>
    </source>
</reference>
<comment type="caution">
    <text evidence="1">The sequence shown here is derived from an EMBL/GenBank/DDBJ whole genome shotgun (WGS) entry which is preliminary data.</text>
</comment>
<evidence type="ECO:0000313" key="1">
    <source>
        <dbReference type="EMBL" id="GIT93956.1"/>
    </source>
</evidence>